<dbReference type="SMART" id="SM00849">
    <property type="entry name" value="Lactamase_B"/>
    <property type="match status" value="1"/>
</dbReference>
<name>G6EJ03_9SPHN</name>
<dbReference type="EMBL" id="AGFM01000065">
    <property type="protein sequence ID" value="EHJ58762.1"/>
    <property type="molecule type" value="Genomic_DNA"/>
</dbReference>
<organism evidence="2 3">
    <name type="scientific">Novosphingobium pentaromativorans US6-1</name>
    <dbReference type="NCBI Taxonomy" id="1088721"/>
    <lineage>
        <taxon>Bacteria</taxon>
        <taxon>Pseudomonadati</taxon>
        <taxon>Pseudomonadota</taxon>
        <taxon>Alphaproteobacteria</taxon>
        <taxon>Sphingomonadales</taxon>
        <taxon>Sphingomonadaceae</taxon>
        <taxon>Novosphingobium</taxon>
    </lineage>
</organism>
<keyword evidence="3" id="KW-1185">Reference proteome</keyword>
<dbReference type="eggNOG" id="COG1235">
    <property type="taxonomic scope" value="Bacteria"/>
</dbReference>
<dbReference type="STRING" id="1088721.JI59_03580"/>
<dbReference type="InterPro" id="IPR001279">
    <property type="entry name" value="Metallo-B-lactamas"/>
</dbReference>
<dbReference type="RefSeq" id="WP_007015232.1">
    <property type="nucleotide sequence ID" value="NZ_AGFM01000065.1"/>
</dbReference>
<dbReference type="CDD" id="cd16279">
    <property type="entry name" value="metallo-hydrolase-like_MBL-fold"/>
    <property type="match status" value="1"/>
</dbReference>
<sequence>MKAIILGSGTSTGVPRLGGEHGADWGLCDPDEPKNRRTRVSVLLESDAGGRILIDTPTDLRAQLLANDIHRIDAVFWTHDHADHCHGIDDLRPLRYGRAGPIPGFAASETVRRMRQRFGYVFAGQHGYPTLVSLDNLDNIRLCEGFRIDHVQMPHGPAQSTGFRFECDGKSVSYATDLSEITKGMVDLFYRSDVLIVDCLRREPHPTHAHLAMSLELAEACRAGSTVLTHLDKSMDYATLSREVPEGVQVGYDGMVIAA</sequence>
<dbReference type="Gene3D" id="3.60.15.10">
    <property type="entry name" value="Ribonuclease Z/Hydroxyacylglutathione hydrolase-like"/>
    <property type="match status" value="1"/>
</dbReference>
<evidence type="ECO:0000259" key="1">
    <source>
        <dbReference type="SMART" id="SM00849"/>
    </source>
</evidence>
<dbReference type="SUPFAM" id="SSF56281">
    <property type="entry name" value="Metallo-hydrolase/oxidoreductase"/>
    <property type="match status" value="1"/>
</dbReference>
<comment type="caution">
    <text evidence="2">The sequence shown here is derived from an EMBL/GenBank/DDBJ whole genome shotgun (WGS) entry which is preliminary data.</text>
</comment>
<feature type="domain" description="Metallo-beta-lactamase" evidence="1">
    <location>
        <begin position="38"/>
        <end position="231"/>
    </location>
</feature>
<reference evidence="2 3" key="1">
    <citation type="journal article" date="2012" name="J. Bacteriol.">
        <title>Genome sequence of benzo(a)pyrene-degrading bacterium Novosphingobium pentaromativorans US6-1.</title>
        <authorList>
            <person name="Luo Y.R."/>
            <person name="Kang S.G."/>
            <person name="Kim S.J."/>
            <person name="Kim M.R."/>
            <person name="Li N."/>
            <person name="Lee J.H."/>
            <person name="Kwon K.K."/>
        </authorList>
    </citation>
    <scope>NUCLEOTIDE SEQUENCE [LARGE SCALE GENOMIC DNA]</scope>
    <source>
        <strain evidence="2 3">US6-1</strain>
    </source>
</reference>
<dbReference type="KEGG" id="npn:JI59_03580"/>
<dbReference type="PANTHER" id="PTHR42663">
    <property type="entry name" value="HYDROLASE C777.06C-RELATED-RELATED"/>
    <property type="match status" value="1"/>
</dbReference>
<evidence type="ECO:0000313" key="2">
    <source>
        <dbReference type="EMBL" id="EHJ58762.1"/>
    </source>
</evidence>
<dbReference type="Proteomes" id="UP000004030">
    <property type="component" value="Unassembled WGS sequence"/>
</dbReference>
<evidence type="ECO:0000313" key="3">
    <source>
        <dbReference type="Proteomes" id="UP000004030"/>
    </source>
</evidence>
<protein>
    <submittedName>
        <fullName evidence="2">Beta-lactamase-like protein</fullName>
    </submittedName>
</protein>
<dbReference type="InterPro" id="IPR036866">
    <property type="entry name" value="RibonucZ/Hydroxyglut_hydro"/>
</dbReference>
<gene>
    <name evidence="2" type="ORF">NSU_4324</name>
</gene>
<dbReference type="OrthoDB" id="9781189at2"/>
<dbReference type="Pfam" id="PF12706">
    <property type="entry name" value="Lactamase_B_2"/>
    <property type="match status" value="1"/>
</dbReference>
<dbReference type="AlphaFoldDB" id="G6EJ03"/>
<dbReference type="PANTHER" id="PTHR42663:SF6">
    <property type="entry name" value="HYDROLASE C777.06C-RELATED"/>
    <property type="match status" value="1"/>
</dbReference>
<accession>G6EJ03</accession>
<dbReference type="PATRIC" id="fig|1088721.3.peg.4261"/>
<proteinExistence type="predicted"/>